<dbReference type="EMBL" id="JBBMFS010000004">
    <property type="protein sequence ID" value="MEQ2554581.1"/>
    <property type="molecule type" value="Genomic_DNA"/>
</dbReference>
<evidence type="ECO:0000313" key="1">
    <source>
        <dbReference type="EMBL" id="MEQ2554581.1"/>
    </source>
</evidence>
<accession>A0ABV1H4G0</accession>
<organism evidence="1 2">
    <name type="scientific">Lachnospira intestinalis</name>
    <dbReference type="NCBI Taxonomy" id="3133158"/>
    <lineage>
        <taxon>Bacteria</taxon>
        <taxon>Bacillati</taxon>
        <taxon>Bacillota</taxon>
        <taxon>Clostridia</taxon>
        <taxon>Lachnospirales</taxon>
        <taxon>Lachnospiraceae</taxon>
        <taxon>Lachnospira</taxon>
    </lineage>
</organism>
<proteinExistence type="predicted"/>
<comment type="caution">
    <text evidence="1">The sequence shown here is derived from an EMBL/GenBank/DDBJ whole genome shotgun (WGS) entry which is preliminary data.</text>
</comment>
<keyword evidence="2" id="KW-1185">Reference proteome</keyword>
<dbReference type="Proteomes" id="UP001546774">
    <property type="component" value="Unassembled WGS sequence"/>
</dbReference>
<protein>
    <submittedName>
        <fullName evidence="1">Uncharacterized protein</fullName>
    </submittedName>
</protein>
<gene>
    <name evidence="1" type="ORF">WMO37_06035</name>
</gene>
<name>A0ABV1H4G0_9FIRM</name>
<sequence>MSIYEYDEEGHMKVVREEGFQEGQASVLLPMIIKKSKRASQQS</sequence>
<evidence type="ECO:0000313" key="2">
    <source>
        <dbReference type="Proteomes" id="UP001546774"/>
    </source>
</evidence>
<reference evidence="1" key="1">
    <citation type="submission" date="2024-03" db="EMBL/GenBank/DDBJ databases">
        <title>Human intestinal bacterial collection.</title>
        <authorList>
            <person name="Pauvert C."/>
            <person name="Hitch T.C.A."/>
            <person name="Clavel T."/>
        </authorList>
    </citation>
    <scope>NUCLEOTIDE SEQUENCE [LARGE SCALE GENOMIC DNA]</scope>
    <source>
        <strain evidence="1">CLA-AA-H89B</strain>
    </source>
</reference>